<gene>
    <name evidence="1" type="ORF">CFR72_13375</name>
</gene>
<dbReference type="OrthoDB" id="7276728at2"/>
<organism evidence="1 2">
    <name type="scientific">Gluconacetobacter entanii</name>
    <dbReference type="NCBI Taxonomy" id="108528"/>
    <lineage>
        <taxon>Bacteria</taxon>
        <taxon>Pseudomonadati</taxon>
        <taxon>Pseudomonadota</taxon>
        <taxon>Alphaproteobacteria</taxon>
        <taxon>Acetobacterales</taxon>
        <taxon>Acetobacteraceae</taxon>
        <taxon>Gluconacetobacter</taxon>
    </lineage>
</organism>
<evidence type="ECO:0000313" key="1">
    <source>
        <dbReference type="EMBL" id="PYD62290.1"/>
    </source>
</evidence>
<accession>A0A318PP83</accession>
<evidence type="ECO:0000313" key="2">
    <source>
        <dbReference type="Proteomes" id="UP000248301"/>
    </source>
</evidence>
<sequence length="87" mass="9530">MNDDLDNISITPRGIGALVAELGAGDGDGAFIRRLAQSLTNMGRSYMQRGYPDEDTARFLHEIAEGAAFRRKEMQLAAHIHHQPGHA</sequence>
<proteinExistence type="predicted"/>
<comment type="caution">
    <text evidence="1">The sequence shown here is derived from an EMBL/GenBank/DDBJ whole genome shotgun (WGS) entry which is preliminary data.</text>
</comment>
<protein>
    <submittedName>
        <fullName evidence="1">Uncharacterized protein</fullName>
    </submittedName>
</protein>
<reference evidence="1 2" key="1">
    <citation type="submission" date="2017-07" db="EMBL/GenBank/DDBJ databases">
        <title>A draft genome sequence of Gluconacetobacter entanii LTH 4560.</title>
        <authorList>
            <person name="Skraban J."/>
            <person name="Cleenwerck I."/>
            <person name="Vandamme P."/>
            <person name="Trcek J."/>
        </authorList>
    </citation>
    <scope>NUCLEOTIDE SEQUENCE [LARGE SCALE GENOMIC DNA]</scope>
    <source>
        <strain evidence="1 2">LTH 4560</strain>
    </source>
</reference>
<dbReference type="Proteomes" id="UP000248301">
    <property type="component" value="Unassembled WGS sequence"/>
</dbReference>
<dbReference type="RefSeq" id="WP_110914416.1">
    <property type="nucleotide sequence ID" value="NZ_NKUF01000041.1"/>
</dbReference>
<dbReference type="AlphaFoldDB" id="A0A318PP83"/>
<dbReference type="EMBL" id="NKUF01000041">
    <property type="protein sequence ID" value="PYD62290.1"/>
    <property type="molecule type" value="Genomic_DNA"/>
</dbReference>
<name>A0A318PP83_9PROT</name>